<dbReference type="OrthoDB" id="1727344at2"/>
<feature type="region of interest" description="Disordered" evidence="2">
    <location>
        <begin position="1"/>
        <end position="33"/>
    </location>
</feature>
<dbReference type="STRING" id="246194.CHY_1672"/>
<proteinExistence type="predicted"/>
<evidence type="ECO:0000256" key="2">
    <source>
        <dbReference type="SAM" id="MobiDB-lite"/>
    </source>
</evidence>
<accession>Q3ABJ2</accession>
<dbReference type="Pfam" id="PF14265">
    <property type="entry name" value="DUF4355"/>
    <property type="match status" value="1"/>
</dbReference>
<dbReference type="InterPro" id="IPR025580">
    <property type="entry name" value="Gp46"/>
</dbReference>
<dbReference type="InParanoid" id="Q3ABJ2"/>
<dbReference type="Proteomes" id="UP000002706">
    <property type="component" value="Chromosome"/>
</dbReference>
<evidence type="ECO:0000256" key="1">
    <source>
        <dbReference type="SAM" id="Coils"/>
    </source>
</evidence>
<feature type="coiled-coil region" evidence="1">
    <location>
        <begin position="44"/>
        <end position="102"/>
    </location>
</feature>
<dbReference type="EMBL" id="CP000141">
    <property type="protein sequence ID" value="ABB15503.1"/>
    <property type="molecule type" value="Genomic_DNA"/>
</dbReference>
<name>Q3ABJ2_CARHZ</name>
<keyword evidence="1" id="KW-0175">Coiled coil</keyword>
<evidence type="ECO:0000313" key="4">
    <source>
        <dbReference type="Proteomes" id="UP000002706"/>
    </source>
</evidence>
<dbReference type="HOGENOM" id="CLU_1358363_0_0_9"/>
<dbReference type="AlphaFoldDB" id="Q3ABJ2"/>
<evidence type="ECO:0000313" key="3">
    <source>
        <dbReference type="EMBL" id="ABB15503.1"/>
    </source>
</evidence>
<gene>
    <name evidence="3" type="ordered locus">CHY_1672</name>
</gene>
<feature type="compositionally biased region" description="Polar residues" evidence="2">
    <location>
        <begin position="7"/>
        <end position="33"/>
    </location>
</feature>
<sequence>MNDDALNKTNSNPADAGQDNQNNKQAETKTFTQEELERIIAERLKREREKFKDYAELKKAAEELQKLKEAQMTEQEKLQAKLQEYERILQEKERETKEAQIQATKVKVLTELGLPLDLAGRIFGEDEESIRQDAEALKKLLGIASKPIGGGTNPTTTNSGIQNPWRKETFNLTLQGKILKENPALAQKLMAEAGVK</sequence>
<dbReference type="KEGG" id="chy:CHY_1672"/>
<protein>
    <submittedName>
        <fullName evidence="3">Putative prophage LambdaCh01, scaffold protein</fullName>
    </submittedName>
</protein>
<reference evidence="3 4" key="1">
    <citation type="journal article" date="2005" name="PLoS Genet.">
        <title>Life in hot carbon monoxide: the complete genome sequence of Carboxydothermus hydrogenoformans Z-2901.</title>
        <authorList>
            <person name="Wu M."/>
            <person name="Ren Q."/>
            <person name="Durkin A.S."/>
            <person name="Daugherty S.C."/>
            <person name="Brinkac L.M."/>
            <person name="Dodson R.J."/>
            <person name="Madupu R."/>
            <person name="Sullivan S.A."/>
            <person name="Kolonay J.F."/>
            <person name="Haft D.H."/>
            <person name="Nelson W.C."/>
            <person name="Tallon L.J."/>
            <person name="Jones K.M."/>
            <person name="Ulrich L.E."/>
            <person name="Gonzalez J.M."/>
            <person name="Zhulin I.B."/>
            <person name="Robb F.T."/>
            <person name="Eisen J.A."/>
        </authorList>
    </citation>
    <scope>NUCLEOTIDE SEQUENCE [LARGE SCALE GENOMIC DNA]</scope>
    <source>
        <strain evidence="4">ATCC BAA-161 / DSM 6008 / Z-2901</strain>
    </source>
</reference>
<dbReference type="RefSeq" id="WP_011344567.1">
    <property type="nucleotide sequence ID" value="NC_007503.1"/>
</dbReference>
<dbReference type="eggNOG" id="ENOG5033GIA">
    <property type="taxonomic scope" value="Bacteria"/>
</dbReference>
<organism evidence="3 4">
    <name type="scientific">Carboxydothermus hydrogenoformans (strain ATCC BAA-161 / DSM 6008 / Z-2901)</name>
    <dbReference type="NCBI Taxonomy" id="246194"/>
    <lineage>
        <taxon>Bacteria</taxon>
        <taxon>Bacillati</taxon>
        <taxon>Bacillota</taxon>
        <taxon>Clostridia</taxon>
        <taxon>Thermoanaerobacterales</taxon>
        <taxon>Thermoanaerobacteraceae</taxon>
        <taxon>Carboxydothermus</taxon>
    </lineage>
</organism>
<keyword evidence="4" id="KW-1185">Reference proteome</keyword>